<feature type="coiled-coil region" evidence="5">
    <location>
        <begin position="164"/>
        <end position="191"/>
    </location>
</feature>
<dbReference type="Gene3D" id="3.90.220.20">
    <property type="entry name" value="DNA methylase specificity domains"/>
    <property type="match status" value="2"/>
</dbReference>
<evidence type="ECO:0000256" key="4">
    <source>
        <dbReference type="ARBA" id="ARBA00038652"/>
    </source>
</evidence>
<sequence length="496" mass="54793">MSIPSELPKGWAWATIGDLIGSSGVFTDGDWVESKDQDPAGEVRLVQLADVGDGWFRDRSNRSLTLEKSRELNCTLLTAGDVLIARMPDPLGRACLYPGGNRPAVTVVDVCIVRPSVDVDPRWLMHFLNSPQFRERLRPYESGSTRKRISRKNLAKVKLPVPPLEEQRRIVVALEEQLSRLDAAVDAVEQSHTRSRQLWSSILHQMVNGTLTRDVQRPVAWERTDEVAAVQGGIQKQAKRRPVENKFPFLRVANVPRGRLALDDIHEVELFEGELERYGLKAGDLLVVEGNGSPDQIGRAASWRGEIADCVHQNHLIRVRPGRRIRAEFLELAWNSPAVARQLKYVASSTSGLHTLSTAKVKSVKIPVPSLKEQDALLEAVQQWRTKQLAAEAAQQTALARAAGLRRSLLAEAFAGRLVPQDSTDEPAEALLTRIRAEREAVGATKPRRRSPRRAPAQRKQAPGTAPAPDAPPQPRADAPALTTATQPTLDLEIPS</sequence>
<comment type="subunit">
    <text evidence="4">The methyltransferase is composed of M and S polypeptides.</text>
</comment>
<feature type="compositionally biased region" description="Low complexity" evidence="6">
    <location>
        <begin position="476"/>
        <end position="496"/>
    </location>
</feature>
<proteinExistence type="inferred from homology"/>
<keyword evidence="2" id="KW-0680">Restriction system</keyword>
<dbReference type="PANTHER" id="PTHR43140">
    <property type="entry name" value="TYPE-1 RESTRICTION ENZYME ECOKI SPECIFICITY PROTEIN"/>
    <property type="match status" value="1"/>
</dbReference>
<dbReference type="GO" id="GO:0003677">
    <property type="term" value="F:DNA binding"/>
    <property type="evidence" value="ECO:0007669"/>
    <property type="project" value="UniProtKB-KW"/>
</dbReference>
<dbReference type="RefSeq" id="WP_369157333.1">
    <property type="nucleotide sequence ID" value="NZ_CP163429.1"/>
</dbReference>
<dbReference type="AlphaFoldDB" id="A0AB39LN28"/>
<dbReference type="InterPro" id="IPR044946">
    <property type="entry name" value="Restrct_endonuc_typeI_TRD_sf"/>
</dbReference>
<dbReference type="Pfam" id="PF01420">
    <property type="entry name" value="Methylase_S"/>
    <property type="match status" value="1"/>
</dbReference>
<feature type="domain" description="Type I restriction modification DNA specificity" evidence="7">
    <location>
        <begin position="11"/>
        <end position="175"/>
    </location>
</feature>
<keyword evidence="3" id="KW-0238">DNA-binding</keyword>
<dbReference type="SUPFAM" id="SSF116734">
    <property type="entry name" value="DNA methylase specificity domain"/>
    <property type="match status" value="2"/>
</dbReference>
<reference evidence="8" key="1">
    <citation type="submission" date="2024-07" db="EMBL/GenBank/DDBJ databases">
        <authorList>
            <person name="Yu S.T."/>
        </authorList>
    </citation>
    <scope>NUCLEOTIDE SEQUENCE</scope>
    <source>
        <strain evidence="8">R02</strain>
    </source>
</reference>
<dbReference type="PANTHER" id="PTHR43140:SF1">
    <property type="entry name" value="TYPE I RESTRICTION ENZYME ECOKI SPECIFICITY SUBUNIT"/>
    <property type="match status" value="1"/>
</dbReference>
<gene>
    <name evidence="8" type="ORF">AB5J57_18975</name>
</gene>
<evidence type="ECO:0000256" key="6">
    <source>
        <dbReference type="SAM" id="MobiDB-lite"/>
    </source>
</evidence>
<dbReference type="EC" id="3.1.21.-" evidence="8"/>
<evidence type="ECO:0000259" key="7">
    <source>
        <dbReference type="Pfam" id="PF01420"/>
    </source>
</evidence>
<evidence type="ECO:0000256" key="2">
    <source>
        <dbReference type="ARBA" id="ARBA00022747"/>
    </source>
</evidence>
<evidence type="ECO:0000256" key="1">
    <source>
        <dbReference type="ARBA" id="ARBA00010923"/>
    </source>
</evidence>
<comment type="similarity">
    <text evidence="1">Belongs to the type-I restriction system S methylase family.</text>
</comment>
<dbReference type="CDD" id="cd17253">
    <property type="entry name" value="RMtype1_S_Eco933I-TRD2-CR2_like"/>
    <property type="match status" value="1"/>
</dbReference>
<dbReference type="REBASE" id="856945">
    <property type="entry name" value="S.SspR02ORF18980P"/>
</dbReference>
<dbReference type="InterPro" id="IPR000055">
    <property type="entry name" value="Restrct_endonuc_typeI_TRD"/>
</dbReference>
<name>A0AB39LN28_9ACTN</name>
<accession>A0AB39LN28</accession>
<organism evidence="8">
    <name type="scientific">Streptomyces sp. R02</name>
    <dbReference type="NCBI Taxonomy" id="3238623"/>
    <lineage>
        <taxon>Bacteria</taxon>
        <taxon>Bacillati</taxon>
        <taxon>Actinomycetota</taxon>
        <taxon>Actinomycetes</taxon>
        <taxon>Kitasatosporales</taxon>
        <taxon>Streptomycetaceae</taxon>
        <taxon>Streptomyces</taxon>
    </lineage>
</organism>
<dbReference type="GO" id="GO:0009307">
    <property type="term" value="P:DNA restriction-modification system"/>
    <property type="evidence" value="ECO:0007669"/>
    <property type="project" value="UniProtKB-KW"/>
</dbReference>
<dbReference type="GO" id="GO:0004519">
    <property type="term" value="F:endonuclease activity"/>
    <property type="evidence" value="ECO:0007669"/>
    <property type="project" value="UniProtKB-KW"/>
</dbReference>
<keyword evidence="5" id="KW-0175">Coiled coil</keyword>
<keyword evidence="8" id="KW-0378">Hydrolase</keyword>
<dbReference type="InterPro" id="IPR051212">
    <property type="entry name" value="Type-I_RE_S_subunit"/>
</dbReference>
<keyword evidence="8" id="KW-0540">Nuclease</keyword>
<evidence type="ECO:0000256" key="3">
    <source>
        <dbReference type="ARBA" id="ARBA00023125"/>
    </source>
</evidence>
<keyword evidence="8" id="KW-0255">Endonuclease</keyword>
<feature type="compositionally biased region" description="Low complexity" evidence="6">
    <location>
        <begin position="458"/>
        <end position="468"/>
    </location>
</feature>
<feature type="compositionally biased region" description="Basic residues" evidence="6">
    <location>
        <begin position="446"/>
        <end position="457"/>
    </location>
</feature>
<dbReference type="EMBL" id="CP163429">
    <property type="protein sequence ID" value="XDP95471.1"/>
    <property type="molecule type" value="Genomic_DNA"/>
</dbReference>
<dbReference type="GO" id="GO:0016787">
    <property type="term" value="F:hydrolase activity"/>
    <property type="evidence" value="ECO:0007669"/>
    <property type="project" value="UniProtKB-KW"/>
</dbReference>
<protein>
    <submittedName>
        <fullName evidence="8">Restriction endonuclease subunit S</fullName>
        <ecNumber evidence="8">3.1.21.-</ecNumber>
    </submittedName>
</protein>
<feature type="region of interest" description="Disordered" evidence="6">
    <location>
        <begin position="437"/>
        <end position="496"/>
    </location>
</feature>
<evidence type="ECO:0000256" key="5">
    <source>
        <dbReference type="SAM" id="Coils"/>
    </source>
</evidence>
<evidence type="ECO:0000313" key="8">
    <source>
        <dbReference type="EMBL" id="XDP95471.1"/>
    </source>
</evidence>